<evidence type="ECO:0000259" key="2">
    <source>
        <dbReference type="Pfam" id="PF13924"/>
    </source>
</evidence>
<keyword evidence="4" id="KW-1185">Reference proteome</keyword>
<dbReference type="InterPro" id="IPR024311">
    <property type="entry name" value="Lipocalin-like"/>
</dbReference>
<feature type="chain" id="PRO_5021015613" evidence="1">
    <location>
        <begin position="30"/>
        <end position="176"/>
    </location>
</feature>
<gene>
    <name evidence="3" type="ORF">EV671_10233</name>
</gene>
<evidence type="ECO:0000313" key="4">
    <source>
        <dbReference type="Proteomes" id="UP000295110"/>
    </source>
</evidence>
<sequence length="176" mass="19047">MTKLSRQVPGLTALSIFVAIGMQPLASCAASLRDQIVGRWEPVSQYVDQNGKRLEPFGAQPKGSVVYDASGHFVSVLQRGTLPRFASNNRATGSAEENKAIVQGSIAYFGTYTIDEHQRKLSMHFDGSTYPNWDGTDQVRPIELSGDELHIVVPAASIGGGVGHLFLRRAKDGFGK</sequence>
<name>A0A4R3UPC8_ROSSA</name>
<dbReference type="Pfam" id="PF13924">
    <property type="entry name" value="Lipocalin_5"/>
    <property type="match status" value="1"/>
</dbReference>
<evidence type="ECO:0000313" key="3">
    <source>
        <dbReference type="EMBL" id="TCU92138.1"/>
    </source>
</evidence>
<dbReference type="EMBL" id="SMBU01000023">
    <property type="protein sequence ID" value="TCU92138.1"/>
    <property type="molecule type" value="Genomic_DNA"/>
</dbReference>
<dbReference type="AlphaFoldDB" id="A0A4R3UPC8"/>
<feature type="domain" description="Lipocalin-like" evidence="2">
    <location>
        <begin position="37"/>
        <end position="158"/>
    </location>
</feature>
<reference evidence="3 4" key="1">
    <citation type="submission" date="2019-03" db="EMBL/GenBank/DDBJ databases">
        <title>Genomic Encyclopedia of Type Strains, Phase IV (KMG-IV): sequencing the most valuable type-strain genomes for metagenomic binning, comparative biology and taxonomic classification.</title>
        <authorList>
            <person name="Goeker M."/>
        </authorList>
    </citation>
    <scope>NUCLEOTIDE SEQUENCE [LARGE SCALE GENOMIC DNA]</scope>
    <source>
        <strain evidence="3 4">DSM 654</strain>
    </source>
</reference>
<accession>A0A4R3UPC8</accession>
<dbReference type="Proteomes" id="UP000295110">
    <property type="component" value="Unassembled WGS sequence"/>
</dbReference>
<keyword evidence="1" id="KW-0732">Signal</keyword>
<comment type="caution">
    <text evidence="3">The sequence shown here is derived from an EMBL/GenBank/DDBJ whole genome shotgun (WGS) entry which is preliminary data.</text>
</comment>
<organism evidence="3 4">
    <name type="scientific">Roseateles saccharophilus</name>
    <name type="common">Pseudomonas saccharophila</name>
    <dbReference type="NCBI Taxonomy" id="304"/>
    <lineage>
        <taxon>Bacteria</taxon>
        <taxon>Pseudomonadati</taxon>
        <taxon>Pseudomonadota</taxon>
        <taxon>Betaproteobacteria</taxon>
        <taxon>Burkholderiales</taxon>
        <taxon>Sphaerotilaceae</taxon>
        <taxon>Roseateles</taxon>
    </lineage>
</organism>
<evidence type="ECO:0000256" key="1">
    <source>
        <dbReference type="SAM" id="SignalP"/>
    </source>
</evidence>
<proteinExistence type="predicted"/>
<protein>
    <submittedName>
        <fullName evidence="3">Lipocalin-like protein</fullName>
    </submittedName>
</protein>
<dbReference type="RefSeq" id="WP_165917624.1">
    <property type="nucleotide sequence ID" value="NZ_CBCSGL010000020.1"/>
</dbReference>
<feature type="signal peptide" evidence="1">
    <location>
        <begin position="1"/>
        <end position="29"/>
    </location>
</feature>